<feature type="compositionally biased region" description="Polar residues" evidence="3">
    <location>
        <begin position="41"/>
        <end position="53"/>
    </location>
</feature>
<evidence type="ECO:0000256" key="1">
    <source>
        <dbReference type="ARBA" id="ARBA00022723"/>
    </source>
</evidence>
<dbReference type="Proteomes" id="UP000319257">
    <property type="component" value="Unassembled WGS sequence"/>
</dbReference>
<dbReference type="GO" id="GO:0046872">
    <property type="term" value="F:metal ion binding"/>
    <property type="evidence" value="ECO:0007669"/>
    <property type="project" value="UniProtKB-KW"/>
</dbReference>
<dbReference type="PRINTS" id="PR00092">
    <property type="entry name" value="TYROSINASE"/>
</dbReference>
<dbReference type="EMBL" id="SKBQ01000011">
    <property type="protein sequence ID" value="TPX18286.1"/>
    <property type="molecule type" value="Genomic_DNA"/>
</dbReference>
<feature type="compositionally biased region" description="Low complexity" evidence="3">
    <location>
        <begin position="54"/>
        <end position="65"/>
    </location>
</feature>
<feature type="region of interest" description="Disordered" evidence="3">
    <location>
        <begin position="16"/>
        <end position="102"/>
    </location>
</feature>
<feature type="domain" description="Tyrosinase copper-binding" evidence="5">
    <location>
        <begin position="199"/>
        <end position="216"/>
    </location>
</feature>
<accession>A0A507BFZ8</accession>
<dbReference type="GeneID" id="41970242"/>
<dbReference type="SUPFAM" id="SSF48056">
    <property type="entry name" value="Di-copper centre-containing domain"/>
    <property type="match status" value="1"/>
</dbReference>
<name>A0A507BFZ8_9PEZI</name>
<keyword evidence="8" id="KW-1185">Reference proteome</keyword>
<dbReference type="GO" id="GO:0016491">
    <property type="term" value="F:oxidoreductase activity"/>
    <property type="evidence" value="ECO:0007669"/>
    <property type="project" value="UniProtKB-KW"/>
</dbReference>
<dbReference type="InterPro" id="IPR002227">
    <property type="entry name" value="Tyrosinase_Cu-bd"/>
</dbReference>
<dbReference type="AlphaFoldDB" id="A0A507BFZ8"/>
<feature type="compositionally biased region" description="Polar residues" evidence="3">
    <location>
        <begin position="66"/>
        <end position="76"/>
    </location>
</feature>
<evidence type="ECO:0000256" key="3">
    <source>
        <dbReference type="SAM" id="MobiDB-lite"/>
    </source>
</evidence>
<feature type="signal peptide" evidence="4">
    <location>
        <begin position="1"/>
        <end position="18"/>
    </location>
</feature>
<dbReference type="PROSITE" id="PS00498">
    <property type="entry name" value="TYROSINASE_2"/>
    <property type="match status" value="1"/>
</dbReference>
<keyword evidence="2" id="KW-0560">Oxidoreductase</keyword>
<dbReference type="Pfam" id="PF00264">
    <property type="entry name" value="Tyrosinase"/>
    <property type="match status" value="1"/>
</dbReference>
<dbReference type="OrthoDB" id="6132182at2759"/>
<evidence type="ECO:0000259" key="6">
    <source>
        <dbReference type="PROSITE" id="PS00498"/>
    </source>
</evidence>
<dbReference type="InterPro" id="IPR050316">
    <property type="entry name" value="Tyrosinase/Hemocyanin"/>
</dbReference>
<dbReference type="STRING" id="1093900.A0A507BFZ8"/>
<dbReference type="PROSITE" id="PS00497">
    <property type="entry name" value="TYROSINASE_1"/>
    <property type="match status" value="1"/>
</dbReference>
<evidence type="ECO:0000259" key="5">
    <source>
        <dbReference type="PROSITE" id="PS00497"/>
    </source>
</evidence>
<dbReference type="PROSITE" id="PS51257">
    <property type="entry name" value="PROKAR_LIPOPROTEIN"/>
    <property type="match status" value="1"/>
</dbReference>
<keyword evidence="1" id="KW-0479">Metal-binding</keyword>
<feature type="compositionally biased region" description="Low complexity" evidence="3">
    <location>
        <begin position="24"/>
        <end position="38"/>
    </location>
</feature>
<evidence type="ECO:0000256" key="2">
    <source>
        <dbReference type="ARBA" id="ARBA00023002"/>
    </source>
</evidence>
<protein>
    <recommendedName>
        <fullName evidence="5 6">Tyrosinase copper-binding domain-containing protein</fullName>
    </recommendedName>
</protein>
<dbReference type="PANTHER" id="PTHR11474">
    <property type="entry name" value="TYROSINASE FAMILY MEMBER"/>
    <property type="match status" value="1"/>
</dbReference>
<evidence type="ECO:0000313" key="8">
    <source>
        <dbReference type="Proteomes" id="UP000319257"/>
    </source>
</evidence>
<reference evidence="7 8" key="1">
    <citation type="submission" date="2019-06" db="EMBL/GenBank/DDBJ databases">
        <title>Draft genome sequence of the filamentous fungus Phialemoniopsis curvata isolated from diesel fuel.</title>
        <authorList>
            <person name="Varaljay V.A."/>
            <person name="Lyon W.J."/>
            <person name="Crouch A.L."/>
            <person name="Drake C.E."/>
            <person name="Hollomon J.M."/>
            <person name="Nadeau L.J."/>
            <person name="Nunn H.S."/>
            <person name="Stevenson B.S."/>
            <person name="Bojanowski C.L."/>
            <person name="Crookes-Goodson W.J."/>
        </authorList>
    </citation>
    <scope>NUCLEOTIDE SEQUENCE [LARGE SCALE GENOMIC DNA]</scope>
    <source>
        <strain evidence="7 8">D216</strain>
    </source>
</reference>
<gene>
    <name evidence="7" type="ORF">E0L32_002795</name>
</gene>
<organism evidence="7 8">
    <name type="scientific">Thyridium curvatum</name>
    <dbReference type="NCBI Taxonomy" id="1093900"/>
    <lineage>
        <taxon>Eukaryota</taxon>
        <taxon>Fungi</taxon>
        <taxon>Dikarya</taxon>
        <taxon>Ascomycota</taxon>
        <taxon>Pezizomycotina</taxon>
        <taxon>Sordariomycetes</taxon>
        <taxon>Sordariomycetidae</taxon>
        <taxon>Thyridiales</taxon>
        <taxon>Thyridiaceae</taxon>
        <taxon>Thyridium</taxon>
    </lineage>
</organism>
<comment type="caution">
    <text evidence="7">The sequence shown here is derived from an EMBL/GenBank/DDBJ whole genome shotgun (WGS) entry which is preliminary data.</text>
</comment>
<feature type="domain" description="Tyrosinase copper-binding" evidence="6">
    <location>
        <begin position="351"/>
        <end position="362"/>
    </location>
</feature>
<proteinExistence type="predicted"/>
<dbReference type="RefSeq" id="XP_030999997.1">
    <property type="nucleotide sequence ID" value="XM_031137024.1"/>
</dbReference>
<feature type="chain" id="PRO_5021342253" description="Tyrosinase copper-binding domain-containing protein" evidence="4">
    <location>
        <begin position="19"/>
        <end position="428"/>
    </location>
</feature>
<dbReference type="PANTHER" id="PTHR11474:SF125">
    <property type="entry name" value="N-ACETYL-6-HYDROXYTRYPTOPHAN OXIDASE IVOB-RELATED"/>
    <property type="match status" value="1"/>
</dbReference>
<evidence type="ECO:0000256" key="4">
    <source>
        <dbReference type="SAM" id="SignalP"/>
    </source>
</evidence>
<dbReference type="Gene3D" id="1.10.1280.10">
    <property type="entry name" value="Di-copper center containing domain from catechol oxidase"/>
    <property type="match status" value="1"/>
</dbReference>
<evidence type="ECO:0000313" key="7">
    <source>
        <dbReference type="EMBL" id="TPX18286.1"/>
    </source>
</evidence>
<dbReference type="InterPro" id="IPR008922">
    <property type="entry name" value="Di-copper_centre_dom_sf"/>
</dbReference>
<keyword evidence="4" id="KW-0732">Signal</keyword>
<feature type="compositionally biased region" description="Low complexity" evidence="3">
    <location>
        <begin position="81"/>
        <end position="102"/>
    </location>
</feature>
<sequence length="428" mass="45661">MRLSLTVVGGLLLTGGLACPAKRPTSTTSVTTPSASPTEDVVSSTSISEEPSQTTSVDVTTAPTTEAQPTSTSSTAKVEEPSSTSASASSTSASSSAAPSPTTIVRTYPADVVDKLRDSSIDKLKDYLSKNPAGSCTLENASIRREWSDISPKEREEYIAAVKCLQSKSPRTASSKGPGVRSRFDDFVATHIEQTDYIHNTANFLSWHRYYVHAYEKALRDECGYAGFQPYWNWDRYAKDPANSPLFNGNASSLGGNSVNGGCVQSGPFKDMSVNLGPGTSLGYNPRCLKRAISKQWAAQTTADHTISLITQSRDIVSFQDTMQSYGGVHTGGHFTIGGDPGGDIHTSPGDPAFYLHHAMIDRVWWIWQMQDLSARLKAVGGTVVGSRGRSGSASDPINLGVNGDAITIGDMLTTMGGLNGELCYIYV</sequence>
<dbReference type="InParanoid" id="A0A507BFZ8"/>